<accession>W1N7G5</accession>
<dbReference type="Pfam" id="PF13417">
    <property type="entry name" value="GST_N_3"/>
    <property type="match status" value="1"/>
</dbReference>
<dbReference type="AlphaFoldDB" id="W1N7G5"/>
<dbReference type="PANTHER" id="PTHR43900:SF3">
    <property type="entry name" value="GLUTATHIONE S-TRANSFERASE RHO"/>
    <property type="match status" value="1"/>
</dbReference>
<dbReference type="GO" id="GO:0005737">
    <property type="term" value="C:cytoplasm"/>
    <property type="evidence" value="ECO:0007669"/>
    <property type="project" value="TreeGrafter"/>
</dbReference>
<dbReference type="PATRIC" id="fig|1178482.3.peg.2095"/>
<dbReference type="Gene3D" id="3.40.30.10">
    <property type="entry name" value="Glutaredoxin"/>
    <property type="match status" value="1"/>
</dbReference>
<dbReference type="InterPro" id="IPR004045">
    <property type="entry name" value="Glutathione_S-Trfase_N"/>
</dbReference>
<dbReference type="PROSITE" id="PS50405">
    <property type="entry name" value="GST_CTER"/>
    <property type="match status" value="1"/>
</dbReference>
<dbReference type="InterPro" id="IPR004046">
    <property type="entry name" value="GST_C"/>
</dbReference>
<dbReference type="InterPro" id="IPR010987">
    <property type="entry name" value="Glutathione-S-Trfase_C-like"/>
</dbReference>
<dbReference type="SFLD" id="SFLDS00019">
    <property type="entry name" value="Glutathione_Transferase_(cytos"/>
    <property type="match status" value="1"/>
</dbReference>
<reference evidence="5 6" key="1">
    <citation type="submission" date="2013-08" db="EMBL/GenBank/DDBJ databases">
        <title>draft genome of Halomonas huanghegensis, strain BJGMM-B45T.</title>
        <authorList>
            <person name="Miao C."/>
            <person name="Wan Y."/>
            <person name="Jin W."/>
        </authorList>
    </citation>
    <scope>NUCLEOTIDE SEQUENCE [LARGE SCALE GENOMIC DNA]</scope>
    <source>
        <strain evidence="5 6">BJGMM-B45</strain>
    </source>
</reference>
<dbReference type="InterPro" id="IPR036249">
    <property type="entry name" value="Thioredoxin-like_sf"/>
</dbReference>
<evidence type="ECO:0000313" key="5">
    <source>
        <dbReference type="EMBL" id="ERL51136.1"/>
    </source>
</evidence>
<evidence type="ECO:0000259" key="4">
    <source>
        <dbReference type="PROSITE" id="PS50405"/>
    </source>
</evidence>
<dbReference type="Pfam" id="PF00043">
    <property type="entry name" value="GST_C"/>
    <property type="match status" value="1"/>
</dbReference>
<organism evidence="5 6">
    <name type="scientific">Halomonas huangheensis</name>
    <dbReference type="NCBI Taxonomy" id="1178482"/>
    <lineage>
        <taxon>Bacteria</taxon>
        <taxon>Pseudomonadati</taxon>
        <taxon>Pseudomonadota</taxon>
        <taxon>Gammaproteobacteria</taxon>
        <taxon>Oceanospirillales</taxon>
        <taxon>Halomonadaceae</taxon>
        <taxon>Halomonas</taxon>
    </lineage>
</organism>
<dbReference type="EC" id="2.5.1.18" evidence="1"/>
<dbReference type="RefSeq" id="WP_021819051.1">
    <property type="nucleotide sequence ID" value="NZ_AVBC01000033.1"/>
</dbReference>
<dbReference type="SUPFAM" id="SSF52833">
    <property type="entry name" value="Thioredoxin-like"/>
    <property type="match status" value="1"/>
</dbReference>
<evidence type="ECO:0000256" key="2">
    <source>
        <dbReference type="ARBA" id="ARBA00022679"/>
    </source>
</evidence>
<dbReference type="EMBL" id="AVBC01000033">
    <property type="protein sequence ID" value="ERL51136.1"/>
    <property type="molecule type" value="Genomic_DNA"/>
</dbReference>
<dbReference type="OrthoDB" id="5740960at2"/>
<keyword evidence="2" id="KW-0808">Transferase</keyword>
<name>W1N7G5_9GAMM</name>
<gene>
    <name evidence="5" type="ORF">BJB45_14625</name>
</gene>
<evidence type="ECO:0000313" key="6">
    <source>
        <dbReference type="Proteomes" id="UP000019113"/>
    </source>
</evidence>
<evidence type="ECO:0000259" key="3">
    <source>
        <dbReference type="PROSITE" id="PS50404"/>
    </source>
</evidence>
<comment type="caution">
    <text evidence="5">The sequence shown here is derived from an EMBL/GenBank/DDBJ whole genome shotgun (WGS) entry which is preliminary data.</text>
</comment>
<dbReference type="CDD" id="cd00570">
    <property type="entry name" value="GST_N_family"/>
    <property type="match status" value="1"/>
</dbReference>
<protein>
    <recommendedName>
        <fullName evidence="1">glutathione transferase</fullName>
        <ecNumber evidence="1">2.5.1.18</ecNumber>
    </recommendedName>
</protein>
<dbReference type="SFLD" id="SFLDG00358">
    <property type="entry name" value="Main_(cytGST)"/>
    <property type="match status" value="1"/>
</dbReference>
<dbReference type="KEGG" id="hhu:AR456_01455"/>
<dbReference type="GO" id="GO:0004364">
    <property type="term" value="F:glutathione transferase activity"/>
    <property type="evidence" value="ECO:0007669"/>
    <property type="project" value="UniProtKB-EC"/>
</dbReference>
<dbReference type="Proteomes" id="UP000019113">
    <property type="component" value="Unassembled WGS sequence"/>
</dbReference>
<keyword evidence="6" id="KW-1185">Reference proteome</keyword>
<dbReference type="PANTHER" id="PTHR43900">
    <property type="entry name" value="GLUTATHIONE S-TRANSFERASE RHO"/>
    <property type="match status" value="1"/>
</dbReference>
<feature type="domain" description="GST C-terminal" evidence="4">
    <location>
        <begin position="89"/>
        <end position="217"/>
    </location>
</feature>
<dbReference type="eggNOG" id="COG0625">
    <property type="taxonomic scope" value="Bacteria"/>
</dbReference>
<sequence>MASVQIIGPSFSNFVRSVMLACYEKGIEFRQSMEYQGEQCAPGTLALEKLNPFGKMPVLVHDGLVIFETVAILRYLDREFEGPELQSGNSAQLALIDQWSSACASQVDRAVVREYLLEIIKPLFQGGEVNRQRLSDAEPGVAKVLAIMERQLGEEGFLIGDQFSIADALAAPMLDYLLRQADAQALVADVPRVQAYVERLRARESGRRVLVAPDFSL</sequence>
<proteinExistence type="predicted"/>
<dbReference type="SUPFAM" id="SSF47616">
    <property type="entry name" value="GST C-terminal domain-like"/>
    <property type="match status" value="1"/>
</dbReference>
<feature type="domain" description="GST N-terminal" evidence="3">
    <location>
        <begin position="2"/>
        <end position="84"/>
    </location>
</feature>
<dbReference type="Gene3D" id="1.20.1050.10">
    <property type="match status" value="1"/>
</dbReference>
<dbReference type="STRING" id="1178482.AR456_01455"/>
<dbReference type="GO" id="GO:0043295">
    <property type="term" value="F:glutathione binding"/>
    <property type="evidence" value="ECO:0007669"/>
    <property type="project" value="TreeGrafter"/>
</dbReference>
<evidence type="ECO:0000256" key="1">
    <source>
        <dbReference type="ARBA" id="ARBA00012452"/>
    </source>
</evidence>
<dbReference type="InterPro" id="IPR040079">
    <property type="entry name" value="Glutathione_S-Trfase"/>
</dbReference>
<dbReference type="InterPro" id="IPR036282">
    <property type="entry name" value="Glutathione-S-Trfase_C_sf"/>
</dbReference>
<dbReference type="PROSITE" id="PS50404">
    <property type="entry name" value="GST_NTER"/>
    <property type="match status" value="1"/>
</dbReference>